<organism evidence="2 3">
    <name type="scientific">Staphylotrichum longicolle</name>
    <dbReference type="NCBI Taxonomy" id="669026"/>
    <lineage>
        <taxon>Eukaryota</taxon>
        <taxon>Fungi</taxon>
        <taxon>Dikarya</taxon>
        <taxon>Ascomycota</taxon>
        <taxon>Pezizomycotina</taxon>
        <taxon>Sordariomycetes</taxon>
        <taxon>Sordariomycetidae</taxon>
        <taxon>Sordariales</taxon>
        <taxon>Chaetomiaceae</taxon>
        <taxon>Staphylotrichum</taxon>
    </lineage>
</organism>
<proteinExistence type="predicted"/>
<accession>A0AAD4HY22</accession>
<evidence type="ECO:0000313" key="2">
    <source>
        <dbReference type="EMBL" id="KAG7287536.1"/>
    </source>
</evidence>
<feature type="region of interest" description="Disordered" evidence="1">
    <location>
        <begin position="41"/>
        <end position="89"/>
    </location>
</feature>
<gene>
    <name evidence="2" type="ORF">NEMBOFW57_007048</name>
</gene>
<feature type="region of interest" description="Disordered" evidence="1">
    <location>
        <begin position="129"/>
        <end position="157"/>
    </location>
</feature>
<protein>
    <submittedName>
        <fullName evidence="2">Uncharacterized protein</fullName>
    </submittedName>
</protein>
<feature type="compositionally biased region" description="Acidic residues" evidence="1">
    <location>
        <begin position="254"/>
        <end position="270"/>
    </location>
</feature>
<dbReference type="AlphaFoldDB" id="A0AAD4HY22"/>
<evidence type="ECO:0000256" key="1">
    <source>
        <dbReference type="SAM" id="MobiDB-lite"/>
    </source>
</evidence>
<sequence>MPLSPPDERSFPASKTGVCNMCGQVCGRLDHRLPGFCSLVETPSRDSKAPEAARLSEQVSSSKRKRSTSNGNILSGSNTAPAQKRSKLDTFEESDAKVWHVPQCSDSDSSDSIEIDAYLDLKMKASRGGAYQDENTGTSLNTQHFGPPSNSSCTSYSAYSDEEKAGSLFEYAPGDMSPPTSPLSGTAYFADEYTGRYSPSYTDSDPDRPENEDIYDDSDVSGLPDIQSQSGETQEDAVIDAIIDELLFAVQAEEDGYDGDFDEGDSESEWDIFGLEA</sequence>
<dbReference type="EMBL" id="JAHCVI010000003">
    <property type="protein sequence ID" value="KAG7287536.1"/>
    <property type="molecule type" value="Genomic_DNA"/>
</dbReference>
<feature type="compositionally biased region" description="Polar residues" evidence="1">
    <location>
        <begin position="133"/>
        <end position="144"/>
    </location>
</feature>
<feature type="region of interest" description="Disordered" evidence="1">
    <location>
        <begin position="254"/>
        <end position="277"/>
    </location>
</feature>
<keyword evidence="3" id="KW-1185">Reference proteome</keyword>
<name>A0AAD4HY22_9PEZI</name>
<evidence type="ECO:0000313" key="3">
    <source>
        <dbReference type="Proteomes" id="UP001197093"/>
    </source>
</evidence>
<feature type="region of interest" description="Disordered" evidence="1">
    <location>
        <begin position="194"/>
        <end position="237"/>
    </location>
</feature>
<feature type="compositionally biased region" description="Polar residues" evidence="1">
    <location>
        <begin position="68"/>
        <end position="81"/>
    </location>
</feature>
<dbReference type="Proteomes" id="UP001197093">
    <property type="component" value="Unassembled WGS sequence"/>
</dbReference>
<comment type="caution">
    <text evidence="2">The sequence shown here is derived from an EMBL/GenBank/DDBJ whole genome shotgun (WGS) entry which is preliminary data.</text>
</comment>
<reference evidence="2" key="1">
    <citation type="submission" date="2023-02" db="EMBL/GenBank/DDBJ databases">
        <authorList>
            <person name="Palmer J.M."/>
        </authorList>
    </citation>
    <scope>NUCLEOTIDE SEQUENCE</scope>
    <source>
        <strain evidence="2">FW57</strain>
    </source>
</reference>